<comment type="caution">
    <text evidence="2">The sequence shown here is derived from an EMBL/GenBank/DDBJ whole genome shotgun (WGS) entry which is preliminary data.</text>
</comment>
<dbReference type="AlphaFoldDB" id="A0A7J5U1H7"/>
<gene>
    <name evidence="2" type="ORF">F5984_14995</name>
</gene>
<evidence type="ECO:0000256" key="1">
    <source>
        <dbReference type="SAM" id="MobiDB-lite"/>
    </source>
</evidence>
<dbReference type="Proteomes" id="UP000488299">
    <property type="component" value="Unassembled WGS sequence"/>
</dbReference>
<reference evidence="2 3" key="1">
    <citation type="submission" date="2019-10" db="EMBL/GenBank/DDBJ databases">
        <title>Rudanella paleaurantiibacter sp. nov., isolated from sludge.</title>
        <authorList>
            <person name="Xu S.Q."/>
        </authorList>
    </citation>
    <scope>NUCLEOTIDE SEQUENCE [LARGE SCALE GENOMIC DNA]</scope>
    <source>
        <strain evidence="2 3">HX-22-17</strain>
    </source>
</reference>
<keyword evidence="3" id="KW-1185">Reference proteome</keyword>
<feature type="region of interest" description="Disordered" evidence="1">
    <location>
        <begin position="324"/>
        <end position="356"/>
    </location>
</feature>
<evidence type="ECO:0000313" key="2">
    <source>
        <dbReference type="EMBL" id="KAB7730450.1"/>
    </source>
</evidence>
<dbReference type="RefSeq" id="WP_152125034.1">
    <property type="nucleotide sequence ID" value="NZ_WELI01000005.1"/>
</dbReference>
<accession>A0A7J5U1H7</accession>
<evidence type="ECO:0000313" key="3">
    <source>
        <dbReference type="Proteomes" id="UP000488299"/>
    </source>
</evidence>
<dbReference type="EMBL" id="WELI01000005">
    <property type="protein sequence ID" value="KAB7730450.1"/>
    <property type="molecule type" value="Genomic_DNA"/>
</dbReference>
<proteinExistence type="predicted"/>
<feature type="region of interest" description="Disordered" evidence="1">
    <location>
        <begin position="218"/>
        <end position="308"/>
    </location>
</feature>
<sequence length="442" mass="49269">MSNKFHQSVLTEYSRSYARRVCADFFSNHTFISGKQILTLTPIGQINLFIVSNLFDKWKSDAEKFRSPYFDFTHPEVEEAMRSFMNVVSQHIAVRREHLEPMLADALRKTLTLIFDPRYFFDDLLRNQPDFTLTSDAAKQIVRYTQINKFVANYLVERMNGKPFMYVNQALNCLDEVLSQRGHELEKYDRYVAILSEKVPIDLNALLRTSPGVANGSPARSFFDTELESDNTGAQSPNVGGAAEASGNQPTDLSSAPLRPTLLTETGQRTFSPAEPPMSQPAVPADSFSDSPGVGVQFSPDESDRYTREPVAAPVAAPVSQASPFASGTLSQSPSFEAPRLSADSDSRSGTGEPTSVAEAFHRAPIESIGKSISLNQKFRFINQLFSGSSTSYAQAIEELDQMENYGQALDLISYRYASQYLWDMSSDEVSELVEILKRRFA</sequence>
<organism evidence="2 3">
    <name type="scientific">Rudanella paleaurantiibacter</name>
    <dbReference type="NCBI Taxonomy" id="2614655"/>
    <lineage>
        <taxon>Bacteria</taxon>
        <taxon>Pseudomonadati</taxon>
        <taxon>Bacteroidota</taxon>
        <taxon>Cytophagia</taxon>
        <taxon>Cytophagales</taxon>
        <taxon>Cytophagaceae</taxon>
        <taxon>Rudanella</taxon>
    </lineage>
</organism>
<name>A0A7J5U1H7_9BACT</name>
<protein>
    <submittedName>
        <fullName evidence="2">Uncharacterized protein</fullName>
    </submittedName>
</protein>